<dbReference type="InterPro" id="IPR040690">
    <property type="entry name" value="FtsX_ECD"/>
</dbReference>
<name>D2MMI8_9FIRM</name>
<dbReference type="Proteomes" id="UP000005017">
    <property type="component" value="Unassembled WGS sequence"/>
</dbReference>
<keyword evidence="9 10" id="KW-0131">Cell cycle</keyword>
<dbReference type="PANTHER" id="PTHR47755">
    <property type="entry name" value="CELL DIVISION PROTEIN FTSX"/>
    <property type="match status" value="1"/>
</dbReference>
<reference evidence="15" key="1">
    <citation type="submission" date="2009-12" db="EMBL/GenBank/DDBJ databases">
        <title>Sequence of Clostridiales genomosp. BVAB3 str. UPII9-5.</title>
        <authorList>
            <person name="Madupu R."/>
            <person name="Durkin A.S."/>
            <person name="Torralba M."/>
            <person name="Methe B."/>
            <person name="Sutton G.G."/>
            <person name="Strausberg R.L."/>
            <person name="Nelson K.E."/>
        </authorList>
    </citation>
    <scope>NUCLEOTIDE SEQUENCE [LARGE SCALE GENOMIC DNA]</scope>
    <source>
        <strain evidence="15">W1219</strain>
    </source>
</reference>
<evidence type="ECO:0000256" key="5">
    <source>
        <dbReference type="ARBA" id="ARBA00022618"/>
    </source>
</evidence>
<dbReference type="RefSeq" id="WP_006626609.1">
    <property type="nucleotide sequence ID" value="NZ_ADFR01000002.1"/>
</dbReference>
<evidence type="ECO:0000256" key="1">
    <source>
        <dbReference type="ARBA" id="ARBA00004651"/>
    </source>
</evidence>
<comment type="similarity">
    <text evidence="2 10">Belongs to the ABC-4 integral membrane protein family. FtsX subfamily.</text>
</comment>
<keyword evidence="15" id="KW-1185">Reference proteome</keyword>
<feature type="transmembrane region" description="Helical" evidence="11">
    <location>
        <begin position="21"/>
        <end position="42"/>
    </location>
</feature>
<evidence type="ECO:0000256" key="6">
    <source>
        <dbReference type="ARBA" id="ARBA00022692"/>
    </source>
</evidence>
<evidence type="ECO:0000256" key="11">
    <source>
        <dbReference type="SAM" id="Phobius"/>
    </source>
</evidence>
<dbReference type="eggNOG" id="COG2177">
    <property type="taxonomic scope" value="Bacteria"/>
</dbReference>
<dbReference type="PANTHER" id="PTHR47755:SF1">
    <property type="entry name" value="CELL DIVISION PROTEIN FTSX"/>
    <property type="match status" value="1"/>
</dbReference>
<dbReference type="NCBIfam" id="NF038347">
    <property type="entry name" value="FtsX_Gpos"/>
    <property type="match status" value="1"/>
</dbReference>
<keyword evidence="4 10" id="KW-1003">Cell membrane</keyword>
<dbReference type="Pfam" id="PF02687">
    <property type="entry name" value="FtsX"/>
    <property type="match status" value="1"/>
</dbReference>
<comment type="caution">
    <text evidence="14">The sequence shown here is derived from an EMBL/GenBank/DDBJ whole genome shotgun (WGS) entry which is preliminary data.</text>
</comment>
<feature type="domain" description="ABC3 transporter permease C-terminal" evidence="12">
    <location>
        <begin position="172"/>
        <end position="293"/>
    </location>
</feature>
<evidence type="ECO:0000256" key="8">
    <source>
        <dbReference type="ARBA" id="ARBA00023136"/>
    </source>
</evidence>
<keyword evidence="7 11" id="KW-1133">Transmembrane helix</keyword>
<protein>
    <recommendedName>
        <fullName evidence="3 10">Cell division protein FtsX</fullName>
    </recommendedName>
</protein>
<dbReference type="InterPro" id="IPR003838">
    <property type="entry name" value="ABC3_permease_C"/>
</dbReference>
<comment type="subcellular location">
    <subcellularLocation>
        <location evidence="1">Cell membrane</location>
        <topology evidence="1">Multi-pass membrane protein</topology>
    </subcellularLocation>
</comment>
<organism evidence="14 15">
    <name type="scientific">Bulleidia extructa W1219</name>
    <dbReference type="NCBI Taxonomy" id="679192"/>
    <lineage>
        <taxon>Bacteria</taxon>
        <taxon>Bacillati</taxon>
        <taxon>Bacillota</taxon>
        <taxon>Erysipelotrichia</taxon>
        <taxon>Erysipelotrichales</taxon>
        <taxon>Erysipelotrichaceae</taxon>
        <taxon>Bulleidia</taxon>
    </lineage>
</organism>
<proteinExistence type="inferred from homology"/>
<dbReference type="PIRSF" id="PIRSF003097">
    <property type="entry name" value="FtsX"/>
    <property type="match status" value="1"/>
</dbReference>
<dbReference type="GO" id="GO:0005886">
    <property type="term" value="C:plasma membrane"/>
    <property type="evidence" value="ECO:0007669"/>
    <property type="project" value="UniProtKB-SubCell"/>
</dbReference>
<comment type="function">
    <text evidence="10">Part of the ABC transporter FtsEX involved in asymmetric cellular division facilitating the initiation of sporulation.</text>
</comment>
<dbReference type="Gene3D" id="3.30.70.3040">
    <property type="match status" value="1"/>
</dbReference>
<keyword evidence="8 10" id="KW-0472">Membrane</keyword>
<dbReference type="STRING" id="679192.HMPREF9013_0967"/>
<feature type="transmembrane region" description="Helical" evidence="11">
    <location>
        <begin position="223"/>
        <end position="244"/>
    </location>
</feature>
<dbReference type="GO" id="GO:0051301">
    <property type="term" value="P:cell division"/>
    <property type="evidence" value="ECO:0007669"/>
    <property type="project" value="UniProtKB-KW"/>
</dbReference>
<dbReference type="InterPro" id="IPR004513">
    <property type="entry name" value="FtsX"/>
</dbReference>
<keyword evidence="6 11" id="KW-0812">Transmembrane</keyword>
<evidence type="ECO:0000313" key="14">
    <source>
        <dbReference type="EMBL" id="EFC06264.1"/>
    </source>
</evidence>
<accession>D2MMI8</accession>
<evidence type="ECO:0000256" key="10">
    <source>
        <dbReference type="PIRNR" id="PIRNR003097"/>
    </source>
</evidence>
<evidence type="ECO:0000313" key="15">
    <source>
        <dbReference type="Proteomes" id="UP000005017"/>
    </source>
</evidence>
<feature type="transmembrane region" description="Helical" evidence="11">
    <location>
        <begin position="264"/>
        <end position="288"/>
    </location>
</feature>
<evidence type="ECO:0000259" key="13">
    <source>
        <dbReference type="Pfam" id="PF18075"/>
    </source>
</evidence>
<evidence type="ECO:0000256" key="4">
    <source>
        <dbReference type="ARBA" id="ARBA00022475"/>
    </source>
</evidence>
<dbReference type="Pfam" id="PF18075">
    <property type="entry name" value="FtsX_ECD"/>
    <property type="match status" value="1"/>
</dbReference>
<evidence type="ECO:0000256" key="9">
    <source>
        <dbReference type="ARBA" id="ARBA00023306"/>
    </source>
</evidence>
<sequence length="296" mass="32906">MISRPFKEGFSGVGRHWAMSISSALAVTITLMIISLISTLSINLEAFTKSIENTVQISVQVDYAAEGNEANIKNQIMAIDGVSKVNFSSKAQELEYYLNSFEDEKTRKIFEPFKEDNPMHDSFYVEAKSGDKIESIAKEIRKIEGVYSVNFGGQSTITLVTAMNGIRRSGLILGVGLGVLAIFLIQNTIRLTIFSRQDEITIMKNVGATNHFIRSPFLIEGMLIGMMGSVIPIAMTVWSYIYIYNKTNGILLSNLFKLYKPNPFVIYVSLALLAVGMGVGLVGSFISVNRYLRQHR</sequence>
<feature type="domain" description="FtsX extracellular" evidence="13">
    <location>
        <begin position="55"/>
        <end position="149"/>
    </location>
</feature>
<feature type="transmembrane region" description="Helical" evidence="11">
    <location>
        <begin position="171"/>
        <end position="193"/>
    </location>
</feature>
<evidence type="ECO:0000256" key="2">
    <source>
        <dbReference type="ARBA" id="ARBA00007379"/>
    </source>
</evidence>
<dbReference type="InterPro" id="IPR058204">
    <property type="entry name" value="FtsX_firmicutes-type"/>
</dbReference>
<evidence type="ECO:0000256" key="7">
    <source>
        <dbReference type="ARBA" id="ARBA00022989"/>
    </source>
</evidence>
<dbReference type="AlphaFoldDB" id="D2MMI8"/>
<evidence type="ECO:0000259" key="12">
    <source>
        <dbReference type="Pfam" id="PF02687"/>
    </source>
</evidence>
<keyword evidence="5 10" id="KW-0132">Cell division</keyword>
<gene>
    <name evidence="14" type="primary">ftsX</name>
    <name evidence="14" type="ORF">HMPREF9013_0967</name>
</gene>
<dbReference type="EMBL" id="ADFR01000002">
    <property type="protein sequence ID" value="EFC06264.1"/>
    <property type="molecule type" value="Genomic_DNA"/>
</dbReference>
<evidence type="ECO:0000256" key="3">
    <source>
        <dbReference type="ARBA" id="ARBA00021907"/>
    </source>
</evidence>